<evidence type="ECO:0008006" key="3">
    <source>
        <dbReference type="Google" id="ProtNLM"/>
    </source>
</evidence>
<protein>
    <recommendedName>
        <fullName evidence="3">BTB domain-containing protein</fullName>
    </recommendedName>
</protein>
<dbReference type="RefSeq" id="XP_062790052.1">
    <property type="nucleotide sequence ID" value="XM_062934001.1"/>
</dbReference>
<organism evidence="1 2">
    <name type="scientific">Kwoniella shivajii</name>
    <dbReference type="NCBI Taxonomy" id="564305"/>
    <lineage>
        <taxon>Eukaryota</taxon>
        <taxon>Fungi</taxon>
        <taxon>Dikarya</taxon>
        <taxon>Basidiomycota</taxon>
        <taxon>Agaricomycotina</taxon>
        <taxon>Tremellomycetes</taxon>
        <taxon>Tremellales</taxon>
        <taxon>Cryptococcaceae</taxon>
        <taxon>Kwoniella</taxon>
    </lineage>
</organism>
<dbReference type="Proteomes" id="UP001329825">
    <property type="component" value="Chromosome 3"/>
</dbReference>
<gene>
    <name evidence="1" type="ORF">IL334_002255</name>
</gene>
<accession>A0ABZ1CVC9</accession>
<evidence type="ECO:0000313" key="1">
    <source>
        <dbReference type="EMBL" id="WRT65312.1"/>
    </source>
</evidence>
<dbReference type="EMBL" id="CP141883">
    <property type="protein sequence ID" value="WRT65312.1"/>
    <property type="molecule type" value="Genomic_DNA"/>
</dbReference>
<name>A0ABZ1CVC9_9TREE</name>
<dbReference type="GeneID" id="87954386"/>
<keyword evidence="2" id="KW-1185">Reference proteome</keyword>
<sequence length="165" mass="18461">MALSSYTDKSGKSYNYHEIFKSASNNFIILSPDNVAFRVDPIKLQASSSVFRDMCLVCNPESNDHLNIGSESRALYLYLSAVHDGSVKLEADQWDISKEAISLCREFDTPKAALRMLKAIRPISLFSAQHAYELFELAAEYEDVLTAFKIIYSLASSAATEDLKM</sequence>
<proteinExistence type="predicted"/>
<evidence type="ECO:0000313" key="2">
    <source>
        <dbReference type="Proteomes" id="UP001329825"/>
    </source>
</evidence>
<reference evidence="1 2" key="1">
    <citation type="submission" date="2024-01" db="EMBL/GenBank/DDBJ databases">
        <title>Comparative genomics of Cryptococcus and Kwoniella reveals pathogenesis evolution and contrasting modes of karyotype evolution via chromosome fusion or intercentromeric recombination.</title>
        <authorList>
            <person name="Coelho M.A."/>
            <person name="David-Palma M."/>
            <person name="Shea T."/>
            <person name="Bowers K."/>
            <person name="McGinley-Smith S."/>
            <person name="Mohammad A.W."/>
            <person name="Gnirke A."/>
            <person name="Yurkov A.M."/>
            <person name="Nowrousian M."/>
            <person name="Sun S."/>
            <person name="Cuomo C.A."/>
            <person name="Heitman J."/>
        </authorList>
    </citation>
    <scope>NUCLEOTIDE SEQUENCE [LARGE SCALE GENOMIC DNA]</scope>
    <source>
        <strain evidence="1">CBS 11374</strain>
    </source>
</reference>